<dbReference type="EMBL" id="FTNO01000001">
    <property type="protein sequence ID" value="SIR26468.1"/>
    <property type="molecule type" value="Genomic_DNA"/>
</dbReference>
<evidence type="ECO:0000313" key="2">
    <source>
        <dbReference type="EMBL" id="SIR26468.1"/>
    </source>
</evidence>
<keyword evidence="1" id="KW-1133">Transmembrane helix</keyword>
<feature type="transmembrane region" description="Helical" evidence="1">
    <location>
        <begin position="16"/>
        <end position="34"/>
    </location>
</feature>
<accession>A0A1N6ZI27</accession>
<feature type="transmembrane region" description="Helical" evidence="1">
    <location>
        <begin position="107"/>
        <end position="126"/>
    </location>
</feature>
<dbReference type="InterPro" id="IPR014509">
    <property type="entry name" value="YjdF-like"/>
</dbReference>
<feature type="transmembrane region" description="Helical" evidence="1">
    <location>
        <begin position="69"/>
        <end position="87"/>
    </location>
</feature>
<evidence type="ECO:0000256" key="1">
    <source>
        <dbReference type="SAM" id="Phobius"/>
    </source>
</evidence>
<dbReference type="AlphaFoldDB" id="A0A1N6ZI27"/>
<evidence type="ECO:0000313" key="3">
    <source>
        <dbReference type="Proteomes" id="UP000186914"/>
    </source>
</evidence>
<dbReference type="Proteomes" id="UP000186914">
    <property type="component" value="Unassembled WGS sequence"/>
</dbReference>
<feature type="transmembrane region" description="Helical" evidence="1">
    <location>
        <begin position="186"/>
        <end position="204"/>
    </location>
</feature>
<feature type="transmembrane region" description="Helical" evidence="1">
    <location>
        <begin position="40"/>
        <end position="57"/>
    </location>
</feature>
<reference evidence="3" key="1">
    <citation type="submission" date="2017-01" db="EMBL/GenBank/DDBJ databases">
        <authorList>
            <person name="Varghese N."/>
            <person name="Submissions S."/>
        </authorList>
    </citation>
    <scope>NUCLEOTIDE SEQUENCE [LARGE SCALE GENOMIC DNA]</scope>
    <source>
        <strain evidence="3">CGMCC 1.7737</strain>
    </source>
</reference>
<name>A0A1N6ZI27_9EURY</name>
<dbReference type="RefSeq" id="WP_076429951.1">
    <property type="nucleotide sequence ID" value="NZ_FTNO01000001.1"/>
</dbReference>
<dbReference type="OrthoDB" id="313603at2157"/>
<sequence length="221" mass="24626">MKIRDHLRLSKKRQGELVRVMQVGLVGILIAGLWEGNTGIIVNAFVGLVVTQLPALLKRDYDITMDVGLVLWITTAMFLHAFGTLQIPGIIDLSAYKSVWWWDHMTHAMSSSLVAATAYATARAIDEYTEGLNLTPRFMFVYLLLFVMAFGVVWELIEFFVGEIGRLLATGKILTQYGLDDTVLDLFYNTMGALVVAIWGTAYLSGVSKQLSEKLSLRTAE</sequence>
<proteinExistence type="predicted"/>
<keyword evidence="1" id="KW-0472">Membrane</keyword>
<protein>
    <submittedName>
        <fullName evidence="2">Uncharacterized protein</fullName>
    </submittedName>
</protein>
<feature type="transmembrane region" description="Helical" evidence="1">
    <location>
        <begin position="138"/>
        <end position="157"/>
    </location>
</feature>
<keyword evidence="1" id="KW-0812">Transmembrane</keyword>
<organism evidence="2 3">
    <name type="scientific">Haladaptatus litoreus</name>
    <dbReference type="NCBI Taxonomy" id="553468"/>
    <lineage>
        <taxon>Archaea</taxon>
        <taxon>Methanobacteriati</taxon>
        <taxon>Methanobacteriota</taxon>
        <taxon>Stenosarchaea group</taxon>
        <taxon>Halobacteria</taxon>
        <taxon>Halobacteriales</taxon>
        <taxon>Haladaptataceae</taxon>
        <taxon>Haladaptatus</taxon>
    </lineage>
</organism>
<keyword evidence="3" id="KW-1185">Reference proteome</keyword>
<dbReference type="Pfam" id="PF09997">
    <property type="entry name" value="DUF2238"/>
    <property type="match status" value="1"/>
</dbReference>
<gene>
    <name evidence="2" type="ORF">SAMN05421858_2040</name>
</gene>